<evidence type="ECO:0000256" key="1">
    <source>
        <dbReference type="RuleBase" id="RU000383"/>
    </source>
</evidence>
<feature type="domain" description="Cyclin-like" evidence="3">
    <location>
        <begin position="175"/>
        <end position="269"/>
    </location>
</feature>
<evidence type="ECO:0000259" key="3">
    <source>
        <dbReference type="SMART" id="SM00385"/>
    </source>
</evidence>
<comment type="similarity">
    <text evidence="1">Belongs to the cyclin family.</text>
</comment>
<dbReference type="InterPro" id="IPR043198">
    <property type="entry name" value="Cyclin/Ssn8"/>
</dbReference>
<feature type="region of interest" description="Disordered" evidence="2">
    <location>
        <begin position="282"/>
        <end position="303"/>
    </location>
</feature>
<dbReference type="EMBL" id="HE796924">
    <property type="protein sequence ID" value="CCL99266.1"/>
    <property type="molecule type" value="Genomic_DNA"/>
</dbReference>
<name>J4I8E4_9APHY</name>
<dbReference type="CDD" id="cd20546">
    <property type="entry name" value="CYCLIN_SpCG1C_ScCTK2-like_rpt2"/>
    <property type="match status" value="1"/>
</dbReference>
<dbReference type="Proteomes" id="UP000006352">
    <property type="component" value="Unassembled WGS sequence"/>
</dbReference>
<dbReference type="InterPro" id="IPR006671">
    <property type="entry name" value="Cyclin_N"/>
</dbReference>
<dbReference type="HOGENOM" id="CLU_043176_0_0_1"/>
<evidence type="ECO:0000256" key="2">
    <source>
        <dbReference type="SAM" id="MobiDB-lite"/>
    </source>
</evidence>
<dbReference type="OrthoDB" id="25002at2759"/>
<dbReference type="Gene3D" id="1.10.472.10">
    <property type="entry name" value="Cyclin-like"/>
    <property type="match status" value="2"/>
</dbReference>
<dbReference type="FunCoup" id="J4I8E4">
    <property type="interactions" value="88"/>
</dbReference>
<dbReference type="PANTHER" id="PTHR10026">
    <property type="entry name" value="CYCLIN"/>
    <property type="match status" value="1"/>
</dbReference>
<dbReference type="InParanoid" id="J4I8E4"/>
<protein>
    <recommendedName>
        <fullName evidence="3">Cyclin-like domain-containing protein</fullName>
    </recommendedName>
</protein>
<evidence type="ECO:0000313" key="4">
    <source>
        <dbReference type="EMBL" id="CCL99266.1"/>
    </source>
</evidence>
<dbReference type="GO" id="GO:0016538">
    <property type="term" value="F:cyclin-dependent protein serine/threonine kinase regulator activity"/>
    <property type="evidence" value="ECO:0007669"/>
    <property type="project" value="InterPro"/>
</dbReference>
<evidence type="ECO:0000313" key="5">
    <source>
        <dbReference type="Proteomes" id="UP000006352"/>
    </source>
</evidence>
<dbReference type="SUPFAM" id="SSF47954">
    <property type="entry name" value="Cyclin-like"/>
    <property type="match status" value="2"/>
</dbReference>
<feature type="compositionally biased region" description="Low complexity" evidence="2">
    <location>
        <begin position="289"/>
        <end position="299"/>
    </location>
</feature>
<dbReference type="SMART" id="SM00385">
    <property type="entry name" value="CYCLIN"/>
    <property type="match status" value="2"/>
</dbReference>
<dbReference type="RefSeq" id="XP_012178549.1">
    <property type="nucleotide sequence ID" value="XM_012323159.1"/>
</dbReference>
<dbReference type="GeneID" id="24094177"/>
<keyword evidence="5" id="KW-1185">Reference proteome</keyword>
<dbReference type="InterPro" id="IPR013763">
    <property type="entry name" value="Cyclin-like_dom"/>
</dbReference>
<dbReference type="InterPro" id="IPR036915">
    <property type="entry name" value="Cyclin-like_sf"/>
</dbReference>
<keyword evidence="1" id="KW-0195">Cyclin</keyword>
<dbReference type="AlphaFoldDB" id="J4I8E4"/>
<dbReference type="Pfam" id="PF00134">
    <property type="entry name" value="Cyclin_N"/>
    <property type="match status" value="1"/>
</dbReference>
<feature type="domain" description="Cyclin-like" evidence="3">
    <location>
        <begin position="55"/>
        <end position="162"/>
    </location>
</feature>
<proteinExistence type="inferred from homology"/>
<organism evidence="4 5">
    <name type="scientific">Fibroporia radiculosa</name>
    <dbReference type="NCBI Taxonomy" id="599839"/>
    <lineage>
        <taxon>Eukaryota</taxon>
        <taxon>Fungi</taxon>
        <taxon>Dikarya</taxon>
        <taxon>Basidiomycota</taxon>
        <taxon>Agaricomycotina</taxon>
        <taxon>Agaricomycetes</taxon>
        <taxon>Polyporales</taxon>
        <taxon>Fibroporiaceae</taxon>
        <taxon>Fibroporia</taxon>
    </lineage>
</organism>
<accession>J4I8E4</accession>
<sequence>MDSAYAHQGSSSQLASHIKYHLPYFTPTEVEHLSDRQRSKLSVAQEEKIRQQACGFIEAVGAKIGFPRKTIATAQNLYHRFHLFFARKDFSYPDVSLASLYVSSKMHDTLKKPREILMVSYAVHFPELAAKSKSIAGEVDMDPATVEHDRSRLLAVERLLLETVCFNFTSRLPFPYVIKAGRSLGATKKLTKLAWRLTIDSFRTQVNLEFPPHVVALGCLYLAALLSSLEQDSSPGRPGYKSSAEIASILGKSGKWEEKFQTQVQDLEEIAHSVIDLLISTSQNPQANTSPTTPSSPSPHLGRSQLVQSHIAPLLIPYKADQLIRLKIIMRESEHPPRERDNIALAQVESEASLLGRNEGTVRFQFGPPGTVDV</sequence>
<dbReference type="GO" id="GO:0006357">
    <property type="term" value="P:regulation of transcription by RNA polymerase II"/>
    <property type="evidence" value="ECO:0007669"/>
    <property type="project" value="InterPro"/>
</dbReference>
<reference evidence="4 5" key="1">
    <citation type="journal article" date="2012" name="Appl. Environ. Microbiol.">
        <title>Short-read sequencing for genomic analysis of the brown rot fungus Fibroporia radiculosa.</title>
        <authorList>
            <person name="Tang J.D."/>
            <person name="Perkins A.D."/>
            <person name="Sonstegard T.S."/>
            <person name="Schroeder S.G."/>
            <person name="Burgess S.C."/>
            <person name="Diehl S.V."/>
        </authorList>
    </citation>
    <scope>NUCLEOTIDE SEQUENCE [LARGE SCALE GENOMIC DNA]</scope>
    <source>
        <strain evidence="4 5">TFFH 294</strain>
    </source>
</reference>
<dbReference type="STRING" id="599839.J4I8E4"/>
<gene>
    <name evidence="4" type="ORF">FIBRA_01281</name>
</gene>